<dbReference type="AlphaFoldDB" id="A0A1D6J038"/>
<organism evidence="2">
    <name type="scientific">Zea mays</name>
    <name type="common">Maize</name>
    <dbReference type="NCBI Taxonomy" id="4577"/>
    <lineage>
        <taxon>Eukaryota</taxon>
        <taxon>Viridiplantae</taxon>
        <taxon>Streptophyta</taxon>
        <taxon>Embryophyta</taxon>
        <taxon>Tracheophyta</taxon>
        <taxon>Spermatophyta</taxon>
        <taxon>Magnoliopsida</taxon>
        <taxon>Liliopsida</taxon>
        <taxon>Poales</taxon>
        <taxon>Poaceae</taxon>
        <taxon>PACMAD clade</taxon>
        <taxon>Panicoideae</taxon>
        <taxon>Andropogonodae</taxon>
        <taxon>Andropogoneae</taxon>
        <taxon>Tripsacinae</taxon>
        <taxon>Zea</taxon>
    </lineage>
</organism>
<proteinExistence type="predicted"/>
<dbReference type="EMBL" id="CM000786">
    <property type="protein sequence ID" value="AQK41463.1"/>
    <property type="molecule type" value="Genomic_DNA"/>
</dbReference>
<evidence type="ECO:0000256" key="1">
    <source>
        <dbReference type="SAM" id="MobiDB-lite"/>
    </source>
</evidence>
<feature type="region of interest" description="Disordered" evidence="1">
    <location>
        <begin position="1"/>
        <end position="47"/>
    </location>
</feature>
<dbReference type="FunCoup" id="A0A1D6J038">
    <property type="interactions" value="150"/>
</dbReference>
<dbReference type="OMA" id="WIDAERT"/>
<dbReference type="ExpressionAtlas" id="A0A1D6J038">
    <property type="expression patterns" value="baseline and differential"/>
</dbReference>
<dbReference type="InParanoid" id="A0A1D6J038"/>
<dbReference type="PaxDb" id="4577-GRMZM2G309933_P02"/>
<feature type="region of interest" description="Disordered" evidence="1">
    <location>
        <begin position="689"/>
        <end position="718"/>
    </location>
</feature>
<dbReference type="IntAct" id="A0A1D6J038">
    <property type="interactions" value="20"/>
</dbReference>
<feature type="region of interest" description="Disordered" evidence="1">
    <location>
        <begin position="77"/>
        <end position="99"/>
    </location>
</feature>
<accession>A0A1D6J038</accession>
<gene>
    <name evidence="2" type="ORF">ZEAMMB73_Zm00001d024544</name>
</gene>
<name>A0A1D6J038_MAIZE</name>
<feature type="compositionally biased region" description="Polar residues" evidence="1">
    <location>
        <begin position="147"/>
        <end position="157"/>
    </location>
</feature>
<accession>A0A3L6G4U5</accession>
<evidence type="ECO:0000313" key="2">
    <source>
        <dbReference type="EMBL" id="AQK41463.1"/>
    </source>
</evidence>
<feature type="compositionally biased region" description="Polar residues" evidence="1">
    <location>
        <begin position="705"/>
        <end position="718"/>
    </location>
</feature>
<feature type="region of interest" description="Disordered" evidence="1">
    <location>
        <begin position="172"/>
        <end position="204"/>
    </location>
</feature>
<dbReference type="PANTHER" id="PTHR34361">
    <property type="entry name" value="OS08G0157800 PROTEIN"/>
    <property type="match status" value="1"/>
</dbReference>
<dbReference type="eggNOG" id="ENOG502RM6I">
    <property type="taxonomic scope" value="Eukaryota"/>
</dbReference>
<protein>
    <submittedName>
        <fullName evidence="2">Uncharacterized protein</fullName>
    </submittedName>
</protein>
<feature type="region of interest" description="Disordered" evidence="1">
    <location>
        <begin position="131"/>
        <end position="157"/>
    </location>
</feature>
<feature type="compositionally biased region" description="Polar residues" evidence="1">
    <location>
        <begin position="77"/>
        <end position="95"/>
    </location>
</feature>
<reference evidence="2" key="1">
    <citation type="submission" date="2015-12" db="EMBL/GenBank/DDBJ databases">
        <title>Update maize B73 reference genome by single molecule sequencing technologies.</title>
        <authorList>
            <consortium name="Maize Genome Sequencing Project"/>
            <person name="Ware D."/>
        </authorList>
    </citation>
    <scope>NUCLEOTIDE SEQUENCE</scope>
    <source>
        <tissue evidence="2">Seedling</tissue>
    </source>
</reference>
<dbReference type="SMR" id="A0A1D6J038"/>
<dbReference type="PANTHER" id="PTHR34361:SF2">
    <property type="entry name" value="OS08G0157800 PROTEIN"/>
    <property type="match status" value="1"/>
</dbReference>
<sequence length="747" mass="79560">MPSSTSAGGGAIPAGPPSTLSPNAAPYTFLARQSRAPPGRLQDGDAPRLIDNNFVLYGEDNSSYSVPLAAQSGMKQSDTVYSSSSHGTHQGQPSSARGIPVGVYPSPTSSIAIVSEPSVTIGSDFNQHLVPLTSGKGSRQPRVTIRSPPNKTSETNNTIFGSVSKLAIRKNDESNKETGKHVSFSRNLQLGSPAHGNGNSNGAMALSKELNPDFGVKPLVLSACTSPCVTMADDLNPDPSECSVDSPCWRGTASRLSPFDGLPTSIVQSVKQELVPIDAGKEQSSTTDCEAPTKLQNLVCSKSTQNHSQSHVKLGLSKEPGDICANITQYSHRKKHFAEHSAVNCNADQHCLAVIDDCIKRSGLNSAAPDFVPLAVRKSNTSDGGSNTLTQIKMFYMISPGALDLTYFSPFFGLCMYLAQVTGSCSSSGTNVSGILKEINSLSEVLCNNYSDEIKLEEHDHSLLQSVIGNLQSYLHKASKVPAMVDSDKSGGLKACYAQNAVSKPVAGDYNGSFTADNGKGISISNLGDSSPLVGDLRKKSVTGYQQPALSNFPKELSWEERSQALIYKKLWFDAERTNCALKYQLKQTRVEIDLESSTAHIGGGPRNSSFHLCDVGVDPSSSYGSAITCPPMMLKGHPGERKSHNLLSAADHIQSGDSSALSRPKGYIAVPENIEDGYFLSGPEETGVRRHARPGLQSRPLGRLNTSTSDGMSSSYVTGRDDILRGSCEFGSSDWEHVLKEEIGST</sequence>